<protein>
    <submittedName>
        <fullName evidence="1">Uncharacterized protein</fullName>
    </submittedName>
</protein>
<gene>
    <name evidence="1" type="ORF">ACFFF8_10525</name>
</gene>
<organism evidence="1 2">
    <name type="scientific">Novosphingobium clariflavum</name>
    <dbReference type="NCBI Taxonomy" id="2029884"/>
    <lineage>
        <taxon>Bacteria</taxon>
        <taxon>Pseudomonadati</taxon>
        <taxon>Pseudomonadota</taxon>
        <taxon>Alphaproteobacteria</taxon>
        <taxon>Sphingomonadales</taxon>
        <taxon>Sphingomonadaceae</taxon>
        <taxon>Novosphingobium</taxon>
    </lineage>
</organism>
<accession>A0ABV6S749</accession>
<dbReference type="EMBL" id="JBHLTM010000036">
    <property type="protein sequence ID" value="MFC0685031.1"/>
    <property type="molecule type" value="Genomic_DNA"/>
</dbReference>
<proteinExistence type="predicted"/>
<dbReference type="Proteomes" id="UP001589858">
    <property type="component" value="Unassembled WGS sequence"/>
</dbReference>
<keyword evidence="2" id="KW-1185">Reference proteome</keyword>
<sequence>MRTELGFQKWEAMGHFLSDGDYLGFNQSNYRDAIGEYEKAWLLLSTQWQQQTGGADILKGIADFALRSEDPSLASEILNGLLPRANQIADASLREACEKLADLVGQREHD</sequence>
<dbReference type="RefSeq" id="WP_267221450.1">
    <property type="nucleotide sequence ID" value="NZ_JAPCWC010000010.1"/>
</dbReference>
<name>A0ABV6S749_9SPHN</name>
<evidence type="ECO:0000313" key="2">
    <source>
        <dbReference type="Proteomes" id="UP001589858"/>
    </source>
</evidence>
<reference evidence="1 2" key="1">
    <citation type="submission" date="2024-09" db="EMBL/GenBank/DDBJ databases">
        <authorList>
            <person name="Sun Q."/>
            <person name="Mori K."/>
        </authorList>
    </citation>
    <scope>NUCLEOTIDE SEQUENCE [LARGE SCALE GENOMIC DNA]</scope>
    <source>
        <strain evidence="1 2">CICC 11035S</strain>
    </source>
</reference>
<comment type="caution">
    <text evidence="1">The sequence shown here is derived from an EMBL/GenBank/DDBJ whole genome shotgun (WGS) entry which is preliminary data.</text>
</comment>
<evidence type="ECO:0000313" key="1">
    <source>
        <dbReference type="EMBL" id="MFC0685031.1"/>
    </source>
</evidence>